<evidence type="ECO:0000256" key="1">
    <source>
        <dbReference type="SAM" id="MobiDB-lite"/>
    </source>
</evidence>
<dbReference type="EMBL" id="BK067140">
    <property type="protein sequence ID" value="DBA56669.1"/>
    <property type="molecule type" value="Viral_cRNA"/>
</dbReference>
<reference evidence="2" key="1">
    <citation type="journal article" date="2024" name="Microb. Genom.">
        <title>The hidden RNA viruses in Blattodea (cockroach and termite).</title>
        <authorList>
            <person name="Fan J."/>
            <person name="Jiang S."/>
            <person name="Li W."/>
            <person name="Li J."/>
            <person name="Pang R."/>
            <person name="Wu H."/>
        </authorList>
    </citation>
    <scope>NUCLEOTIDE SEQUENCE</scope>
    <source>
        <strain evidence="2">US2021</strain>
    </source>
</reference>
<organism evidence="2">
    <name type="scientific">Blattella germanica orthomyxovirus 1</name>
    <dbReference type="NCBI Taxonomy" id="3133491"/>
    <lineage>
        <taxon>Viruses</taxon>
        <taxon>Riboviria</taxon>
        <taxon>Orthornavirae</taxon>
        <taxon>Negarnaviricota</taxon>
        <taxon>Polyploviricotina</taxon>
        <taxon>Insthoviricetes</taxon>
        <taxon>Articulavirales</taxon>
        <taxon>Orthomyxoviridae</taxon>
    </lineage>
</organism>
<feature type="region of interest" description="Disordered" evidence="1">
    <location>
        <begin position="1"/>
        <end position="47"/>
    </location>
</feature>
<feature type="compositionally biased region" description="Polar residues" evidence="1">
    <location>
        <begin position="1"/>
        <end position="10"/>
    </location>
</feature>
<keyword evidence="2" id="KW-0543">Viral nucleoprotein</keyword>
<sequence length="548" mass="61013">MSSDEQTAGPSNPEVMETDAPAPAVKRKHEEILDPDSGEMVADPKKPKIDLDSKKKVSVLKFIIRSATRLWRAIPNLPDESFQCLNISIQVANLLFTCYSIKRQESNQLVGNMAKKTDTKSFTVTYKAKEYHLEKETALGMVSEAAEKEGLVFKAFKETDTDNWYGVAGPYLNFFCAFGLRMQELRIGHDKMPIGKKAGVTSKIQVHKYGLYGSHHILLEGCTYPPEKRSSMAQSIGPMTALLCYIRSDGKYAAKWKRACKRAMSHVPFIDEILEVVKGKKATELIPLISTLADIICITTSRQAQRMAFPILQFCEASCSRAKPEKNEYTFNEAVLEHVNFSGEGGFAMYKAISEGCRELTLMGNMSEQKAAQIVYHSIFGTFKEDLGVLANITNCATWYTREEMGKCFQQASSTGNVVKVKLIKQVYYSKLASANQTGLLAASYNQTTSAPVFSGSRIHAYDEEFFESIARRSGATTSGRTLDSLIQALKTVYKDLETEVRKRGMKLEMGTVAWKSTENLAFGRPGAQVNVVVEGTRKFFLGQSQKL</sequence>
<proteinExistence type="predicted"/>
<dbReference type="GO" id="GO:0019013">
    <property type="term" value="C:viral nucleocapsid"/>
    <property type="evidence" value="ECO:0007669"/>
    <property type="project" value="UniProtKB-KW"/>
</dbReference>
<keyword evidence="2" id="KW-0946">Virion</keyword>
<name>A0AAT9JH54_9ORTO</name>
<accession>A0AAT9JH54</accession>
<evidence type="ECO:0000313" key="2">
    <source>
        <dbReference type="EMBL" id="DBA56669.1"/>
    </source>
</evidence>
<protein>
    <submittedName>
        <fullName evidence="2">Nucleocapsid protein</fullName>
    </submittedName>
</protein>